<keyword evidence="4" id="KW-1185">Reference proteome</keyword>
<gene>
    <name evidence="3" type="ordered locus">Sthe_3424</name>
</gene>
<proteinExistence type="inferred from homology"/>
<comment type="pathway">
    <text evidence="1">Cofactor biosynthesis; thiamine diphosphate biosynthesis.</text>
</comment>
<dbReference type="EC" id="3.5.99.2" evidence="1"/>
<reference evidence="3 4" key="2">
    <citation type="journal article" date="2010" name="Stand. Genomic Sci.">
        <title>Complete genome sequence of Desulfohalobium retbaense type strain (HR(100)).</title>
        <authorList>
            <person name="Spring S."/>
            <person name="Nolan M."/>
            <person name="Lapidus A."/>
            <person name="Glavina Del Rio T."/>
            <person name="Copeland A."/>
            <person name="Tice H."/>
            <person name="Cheng J.F."/>
            <person name="Lucas S."/>
            <person name="Land M."/>
            <person name="Chen F."/>
            <person name="Bruce D."/>
            <person name="Goodwin L."/>
            <person name="Pitluck S."/>
            <person name="Ivanova N."/>
            <person name="Mavromatis K."/>
            <person name="Mikhailova N."/>
            <person name="Pati A."/>
            <person name="Chen A."/>
            <person name="Palaniappan K."/>
            <person name="Hauser L."/>
            <person name="Chang Y.J."/>
            <person name="Jeffries C.D."/>
            <person name="Munk C."/>
            <person name="Kiss H."/>
            <person name="Chain P."/>
            <person name="Han C."/>
            <person name="Brettin T."/>
            <person name="Detter J.C."/>
            <person name="Schuler E."/>
            <person name="Goker M."/>
            <person name="Rohde M."/>
            <person name="Bristow J."/>
            <person name="Eisen J.A."/>
            <person name="Markowitz V."/>
            <person name="Hugenholtz P."/>
            <person name="Kyrpides N.C."/>
            <person name="Klenk H.P."/>
        </authorList>
    </citation>
    <scope>NUCLEOTIDE SEQUENCE [LARGE SCALE GENOMIC DNA]</scope>
    <source>
        <strain evidence="4">ATCC 49802 / DSM 20745 / S 6022</strain>
    </source>
</reference>
<dbReference type="GO" id="GO:0005829">
    <property type="term" value="C:cytosol"/>
    <property type="evidence" value="ECO:0007669"/>
    <property type="project" value="TreeGrafter"/>
</dbReference>
<feature type="domain" description="Thiaminase-2/PQQC" evidence="2">
    <location>
        <begin position="10"/>
        <end position="216"/>
    </location>
</feature>
<dbReference type="Pfam" id="PF03070">
    <property type="entry name" value="TENA_THI-4"/>
    <property type="match status" value="1"/>
</dbReference>
<dbReference type="EMBL" id="CP001824">
    <property type="protein sequence ID" value="ACZ40823.1"/>
    <property type="molecule type" value="Genomic_DNA"/>
</dbReference>
<dbReference type="eggNOG" id="COG0819">
    <property type="taxonomic scope" value="Bacteria"/>
</dbReference>
<dbReference type="NCBIfam" id="TIGR04306">
    <property type="entry name" value="salvage_TenA"/>
    <property type="match status" value="1"/>
</dbReference>
<dbReference type="FunCoup" id="D1CAI0">
    <property type="interactions" value="87"/>
</dbReference>
<evidence type="ECO:0000313" key="3">
    <source>
        <dbReference type="EMBL" id="ACZ40823.1"/>
    </source>
</evidence>
<dbReference type="Gene3D" id="1.20.910.10">
    <property type="entry name" value="Heme oxygenase-like"/>
    <property type="match status" value="1"/>
</dbReference>
<organism evidence="3 4">
    <name type="scientific">Sphaerobacter thermophilus (strain ATCC 49802 / DSM 20745 / KCCM 41009 / NCIMB 13125 / S 6022)</name>
    <dbReference type="NCBI Taxonomy" id="479434"/>
    <lineage>
        <taxon>Bacteria</taxon>
        <taxon>Pseudomonadati</taxon>
        <taxon>Thermomicrobiota</taxon>
        <taxon>Thermomicrobia</taxon>
        <taxon>Sphaerobacterales</taxon>
        <taxon>Sphaerobacterineae</taxon>
        <taxon>Sphaerobacteraceae</taxon>
        <taxon>Sphaerobacter</taxon>
    </lineage>
</organism>
<dbReference type="InterPro" id="IPR004305">
    <property type="entry name" value="Thiaminase-2/PQQC"/>
</dbReference>
<dbReference type="AlphaFoldDB" id="D1CAI0"/>
<dbReference type="KEGG" id="sti:Sthe_3424"/>
<comment type="catalytic activity">
    <reaction evidence="1">
        <text>4-amino-5-aminomethyl-2-methylpyrimidine + H2O = 4-amino-5-hydroxymethyl-2-methylpyrimidine + NH4(+)</text>
        <dbReference type="Rhea" id="RHEA:31799"/>
        <dbReference type="ChEBI" id="CHEBI:15377"/>
        <dbReference type="ChEBI" id="CHEBI:16892"/>
        <dbReference type="ChEBI" id="CHEBI:28938"/>
        <dbReference type="ChEBI" id="CHEBI:63416"/>
        <dbReference type="EC" id="3.5.99.2"/>
    </reaction>
</comment>
<comment type="similarity">
    <text evidence="1">Belongs to the TenA family.</text>
</comment>
<protein>
    <recommendedName>
        <fullName evidence="1">Aminopyrimidine aminohydrolase</fullName>
        <ecNumber evidence="1">3.5.99.2</ecNumber>
    </recommendedName>
</protein>
<evidence type="ECO:0000256" key="1">
    <source>
        <dbReference type="RuleBase" id="RU363093"/>
    </source>
</evidence>
<dbReference type="SUPFAM" id="SSF48613">
    <property type="entry name" value="Heme oxygenase-like"/>
    <property type="match status" value="1"/>
</dbReference>
<evidence type="ECO:0000259" key="2">
    <source>
        <dbReference type="Pfam" id="PF03070"/>
    </source>
</evidence>
<reference evidence="4" key="1">
    <citation type="submission" date="2009-11" db="EMBL/GenBank/DDBJ databases">
        <title>The complete chromosome 2 of Sphaerobacter thermophilus DSM 20745.</title>
        <authorList>
            <person name="Lucas S."/>
            <person name="Copeland A."/>
            <person name="Lapidus A."/>
            <person name="Glavina del Rio T."/>
            <person name="Dalin E."/>
            <person name="Tice H."/>
            <person name="Bruce D."/>
            <person name="Goodwin L."/>
            <person name="Pitluck S."/>
            <person name="Kyrpides N."/>
            <person name="Mavromatis K."/>
            <person name="Ivanova N."/>
            <person name="Mikhailova N."/>
            <person name="LaButti K.M."/>
            <person name="Clum A."/>
            <person name="Sun H.I."/>
            <person name="Brettin T."/>
            <person name="Detter J.C."/>
            <person name="Han C."/>
            <person name="Larimer F."/>
            <person name="Land M."/>
            <person name="Hauser L."/>
            <person name="Markowitz V."/>
            <person name="Cheng J.F."/>
            <person name="Hugenholtz P."/>
            <person name="Woyke T."/>
            <person name="Wu D."/>
            <person name="Steenblock K."/>
            <person name="Schneider S."/>
            <person name="Pukall R."/>
            <person name="Goeker M."/>
            <person name="Klenk H.P."/>
            <person name="Eisen J.A."/>
        </authorList>
    </citation>
    <scope>NUCLEOTIDE SEQUENCE [LARGE SCALE GENOMIC DNA]</scope>
    <source>
        <strain evidence="4">ATCC 49802 / DSM 20745 / S 6022</strain>
    </source>
</reference>
<comment type="function">
    <text evidence="1">Catalyzes an amino-pyrimidine hydrolysis reaction at the C5' of the pyrimidine moiety of thiamine compounds, a reaction that is part of a thiamine salvage pathway.</text>
</comment>
<accession>D1CAI0</accession>
<dbReference type="STRING" id="479434.Sthe_3424"/>
<dbReference type="GO" id="GO:0050334">
    <property type="term" value="F:thiaminase activity"/>
    <property type="evidence" value="ECO:0007669"/>
    <property type="project" value="UniProtKB-EC"/>
</dbReference>
<dbReference type="InParanoid" id="D1CAI0"/>
<dbReference type="RefSeq" id="WP_012873858.1">
    <property type="nucleotide sequence ID" value="NC_013524.1"/>
</dbReference>
<dbReference type="OrthoDB" id="34166at2"/>
<dbReference type="PANTHER" id="PTHR43198:SF2">
    <property type="entry name" value="SI:CH1073-67J19.1-RELATED"/>
    <property type="match status" value="1"/>
</dbReference>
<comment type="catalytic activity">
    <reaction evidence="1">
        <text>thiamine + H2O = 5-(2-hydroxyethyl)-4-methylthiazole + 4-amino-5-hydroxymethyl-2-methylpyrimidine + H(+)</text>
        <dbReference type="Rhea" id="RHEA:17509"/>
        <dbReference type="ChEBI" id="CHEBI:15377"/>
        <dbReference type="ChEBI" id="CHEBI:15378"/>
        <dbReference type="ChEBI" id="CHEBI:16892"/>
        <dbReference type="ChEBI" id="CHEBI:17957"/>
        <dbReference type="ChEBI" id="CHEBI:18385"/>
        <dbReference type="EC" id="3.5.99.2"/>
    </reaction>
</comment>
<dbReference type="InterPro" id="IPR027574">
    <property type="entry name" value="Thiaminase_II"/>
</dbReference>
<dbReference type="Proteomes" id="UP000002027">
    <property type="component" value="Chromosome 2"/>
</dbReference>
<dbReference type="PANTHER" id="PTHR43198">
    <property type="entry name" value="BIFUNCTIONAL TH2 PROTEIN"/>
    <property type="match status" value="1"/>
</dbReference>
<name>D1CAI0_SPHTD</name>
<dbReference type="UniPathway" id="UPA00060"/>
<sequence>MDTRFTDELWESITPIYQQILEHPFIKGLTDGSLPAPAFRQYVIQDALYLQDFARSIAAATAKAPKDAWAETLAGHARDTLVVERSLHEGLFKDWGITTEEVFNTPPSPTNLAYTSYLVRVAYREPFEEVIGALLPCYWIYWEVGKQLEEAGSPNPDYQRWIDTYASEEFAVPVREVLAIANEMVADLSDARRARVRRHFVTCSKYEWMFWDAAWRLEDWPVKGKE</sequence>
<dbReference type="InterPro" id="IPR050967">
    <property type="entry name" value="Thiamine_Salvage_TenA"/>
</dbReference>
<dbReference type="CDD" id="cd19365">
    <property type="entry name" value="TenA_C-like"/>
    <property type="match status" value="1"/>
</dbReference>
<keyword evidence="1" id="KW-0784">Thiamine biosynthesis</keyword>
<dbReference type="GO" id="GO:0009228">
    <property type="term" value="P:thiamine biosynthetic process"/>
    <property type="evidence" value="ECO:0007669"/>
    <property type="project" value="UniProtKB-KW"/>
</dbReference>
<dbReference type="GO" id="GO:0009229">
    <property type="term" value="P:thiamine diphosphate biosynthetic process"/>
    <property type="evidence" value="ECO:0007669"/>
    <property type="project" value="UniProtKB-UniPathway"/>
</dbReference>
<dbReference type="HOGENOM" id="CLU_077537_3_0_0"/>
<dbReference type="InterPro" id="IPR016084">
    <property type="entry name" value="Haem_Oase-like_multi-hlx"/>
</dbReference>
<evidence type="ECO:0000313" key="4">
    <source>
        <dbReference type="Proteomes" id="UP000002027"/>
    </source>
</evidence>
<keyword evidence="1 3" id="KW-0378">Hydrolase</keyword>